<dbReference type="InterPro" id="IPR016035">
    <property type="entry name" value="Acyl_Trfase/lysoPLipase"/>
</dbReference>
<protein>
    <recommendedName>
        <fullName evidence="12">Ketosynthase family 3 (KS3) domain-containing protein</fullName>
    </recommendedName>
</protein>
<evidence type="ECO:0000256" key="1">
    <source>
        <dbReference type="ARBA" id="ARBA00007485"/>
    </source>
</evidence>
<evidence type="ECO:0000259" key="12">
    <source>
        <dbReference type="PROSITE" id="PS52004"/>
    </source>
</evidence>
<dbReference type="InterPro" id="IPR018201">
    <property type="entry name" value="Ketoacyl_synth_AS"/>
</dbReference>
<dbReference type="PROSITE" id="PS52004">
    <property type="entry name" value="KS3_2"/>
    <property type="match status" value="1"/>
</dbReference>
<dbReference type="GO" id="GO:0005835">
    <property type="term" value="C:fatty acid synthase complex"/>
    <property type="evidence" value="ECO:0007669"/>
    <property type="project" value="InterPro"/>
</dbReference>
<dbReference type="FunFam" id="3.90.25.70:FF:000001">
    <property type="entry name" value="Fatty acid synthase subunit alpha"/>
    <property type="match status" value="1"/>
</dbReference>
<proteinExistence type="inferred from homology"/>
<dbReference type="GO" id="GO:0044550">
    <property type="term" value="P:secondary metabolite biosynthetic process"/>
    <property type="evidence" value="ECO:0007669"/>
    <property type="project" value="UniProtKB-ARBA"/>
</dbReference>
<evidence type="ECO:0000256" key="2">
    <source>
        <dbReference type="ARBA" id="ARBA00022450"/>
    </source>
</evidence>
<dbReference type="InterPro" id="IPR036291">
    <property type="entry name" value="NAD(P)-bd_dom_sf"/>
</dbReference>
<dbReference type="GO" id="GO:0004312">
    <property type="term" value="F:fatty acid synthase activity"/>
    <property type="evidence" value="ECO:0007669"/>
    <property type="project" value="InterPro"/>
</dbReference>
<dbReference type="CDD" id="cd08950">
    <property type="entry name" value="KR_fFAS_SDR_c_like"/>
    <property type="match status" value="1"/>
</dbReference>
<dbReference type="GO" id="GO:0004316">
    <property type="term" value="F:3-oxoacyl-[acyl-carrier-protein] reductase (NADPH) activity"/>
    <property type="evidence" value="ECO:0007669"/>
    <property type="project" value="UniProtKB-EC"/>
</dbReference>
<dbReference type="Pfam" id="PF00109">
    <property type="entry name" value="ketoacyl-synt"/>
    <property type="match status" value="1"/>
</dbReference>
<keyword evidence="2 9" id="KW-0596">Phosphopantetheine</keyword>
<dbReference type="PROSITE" id="PS00606">
    <property type="entry name" value="KS3_1"/>
    <property type="match status" value="1"/>
</dbReference>
<accession>A0A022WGU2</accession>
<dbReference type="SUPFAM" id="SSF52151">
    <property type="entry name" value="FabD/lysophospholipase-like"/>
    <property type="match status" value="1"/>
</dbReference>
<dbReference type="CDD" id="cd00828">
    <property type="entry name" value="elong_cond_enzymes"/>
    <property type="match status" value="1"/>
</dbReference>
<dbReference type="GO" id="GO:0042759">
    <property type="term" value="P:long-chain fatty acid biosynthetic process"/>
    <property type="evidence" value="ECO:0007669"/>
    <property type="project" value="UniProtKB-UniRule"/>
</dbReference>
<dbReference type="Proteomes" id="UP000023758">
    <property type="component" value="Unassembled WGS sequence"/>
</dbReference>
<evidence type="ECO:0000256" key="10">
    <source>
        <dbReference type="PIRSR" id="PIRSR000454-1"/>
    </source>
</evidence>
<dbReference type="Gene3D" id="6.10.250.1930">
    <property type="match status" value="1"/>
</dbReference>
<evidence type="ECO:0000313" key="13">
    <source>
        <dbReference type="EMBL" id="EZF57346.1"/>
    </source>
</evidence>
<dbReference type="Pfam" id="PF02801">
    <property type="entry name" value="Ketoacyl-synt_C"/>
    <property type="match status" value="1"/>
</dbReference>
<feature type="domain" description="Ketosynthase family 3 (KS3)" evidence="12">
    <location>
        <begin position="1022"/>
        <end position="1554"/>
    </location>
</feature>
<keyword evidence="5" id="KW-0521">NADP</keyword>
<dbReference type="InterPro" id="IPR014031">
    <property type="entry name" value="Ketoacyl_synth_C"/>
</dbReference>
<dbReference type="SUPFAM" id="SSF53901">
    <property type="entry name" value="Thiolase-like"/>
    <property type="match status" value="2"/>
</dbReference>
<evidence type="ECO:0000256" key="3">
    <source>
        <dbReference type="ARBA" id="ARBA00022553"/>
    </source>
</evidence>
<reference evidence="13" key="1">
    <citation type="submission" date="2014-02" db="EMBL/GenBank/DDBJ databases">
        <title>The Genome Sequence of Trichophyton rubrum (morphotype fischeri) CBS 288.86.</title>
        <authorList>
            <consortium name="The Broad Institute Genomics Platform"/>
            <person name="Cuomo C.A."/>
            <person name="White T.C."/>
            <person name="Graser Y."/>
            <person name="Martinez-Rossi N."/>
            <person name="Heitman J."/>
            <person name="Young S.K."/>
            <person name="Zeng Q."/>
            <person name="Gargeya S."/>
            <person name="Abouelleil A."/>
            <person name="Alvarado L."/>
            <person name="Chapman S.B."/>
            <person name="Gainer-Dewar J."/>
            <person name="Goldberg J."/>
            <person name="Griggs A."/>
            <person name="Gujja S."/>
            <person name="Hansen M."/>
            <person name="Howarth C."/>
            <person name="Imamovic A."/>
            <person name="Larimer J."/>
            <person name="Martinez D."/>
            <person name="Murphy C."/>
            <person name="Pearson M.D."/>
            <person name="Persinoti G."/>
            <person name="Poon T."/>
            <person name="Priest M."/>
            <person name="Roberts A.D."/>
            <person name="Saif S."/>
            <person name="Shea T.D."/>
            <person name="Sykes S.N."/>
            <person name="Wortman J."/>
            <person name="Nusbaum C."/>
            <person name="Birren B."/>
        </authorList>
    </citation>
    <scope>NUCLEOTIDE SEQUENCE [LARGE SCALE GENOMIC DNA]</scope>
    <source>
        <strain evidence="13">CBS 288.86</strain>
    </source>
</reference>
<keyword evidence="6" id="KW-0511">Multifunctional enzyme</keyword>
<dbReference type="InterPro" id="IPR016039">
    <property type="entry name" value="Thiolase-like"/>
</dbReference>
<feature type="modified residue" description="O-(pantetheine 4'-phosphoryl)serine" evidence="11">
    <location>
        <position position="188"/>
    </location>
</feature>
<organism evidence="13">
    <name type="scientific">Trichophyton rubrum CBS 288.86</name>
    <dbReference type="NCBI Taxonomy" id="1215330"/>
    <lineage>
        <taxon>Eukaryota</taxon>
        <taxon>Fungi</taxon>
        <taxon>Dikarya</taxon>
        <taxon>Ascomycota</taxon>
        <taxon>Pezizomycotina</taxon>
        <taxon>Eurotiomycetes</taxon>
        <taxon>Eurotiomycetidae</taxon>
        <taxon>Onygenales</taxon>
        <taxon>Arthrodermataceae</taxon>
        <taxon>Trichophyton</taxon>
    </lineage>
</organism>
<dbReference type="PANTHER" id="PTHR10982:SF21">
    <property type="entry name" value="FATTY ACID SYNTHASE SUBUNIT BETA"/>
    <property type="match status" value="1"/>
</dbReference>
<dbReference type="InterPro" id="IPR047224">
    <property type="entry name" value="FAS_alpha_su_C"/>
</dbReference>
<dbReference type="InterPro" id="IPR050830">
    <property type="entry name" value="Fungal_FAS"/>
</dbReference>
<feature type="active site" description="For beta-ketoacyl synthase activity" evidence="10">
    <location>
        <position position="1204"/>
    </location>
</feature>
<dbReference type="GO" id="GO:0004321">
    <property type="term" value="F:fatty-acyl-CoA synthase activity"/>
    <property type="evidence" value="ECO:0007669"/>
    <property type="project" value="UniProtKB-EC"/>
</dbReference>
<dbReference type="InterPro" id="IPR020841">
    <property type="entry name" value="PKS_Beta-ketoAc_synthase_dom"/>
</dbReference>
<dbReference type="Gene3D" id="3.30.70.2490">
    <property type="match status" value="1"/>
</dbReference>
<evidence type="ECO:0000256" key="11">
    <source>
        <dbReference type="PIRSR" id="PIRSR000454-4"/>
    </source>
</evidence>
<evidence type="ECO:0000256" key="4">
    <source>
        <dbReference type="ARBA" id="ARBA00022679"/>
    </source>
</evidence>
<dbReference type="Gene3D" id="3.40.50.720">
    <property type="entry name" value="NAD(P)-binding Rossmann-like Domain"/>
    <property type="match status" value="1"/>
</dbReference>
<dbReference type="GO" id="GO:0008897">
    <property type="term" value="F:holo-[acyl-carrier-protein] synthase activity"/>
    <property type="evidence" value="ECO:0007669"/>
    <property type="project" value="InterPro"/>
</dbReference>
<dbReference type="OrthoDB" id="4251012at2759"/>
<evidence type="ECO:0000256" key="7">
    <source>
        <dbReference type="ARBA" id="ARBA00048237"/>
    </source>
</evidence>
<evidence type="ECO:0000256" key="6">
    <source>
        <dbReference type="ARBA" id="ARBA00023268"/>
    </source>
</evidence>
<dbReference type="InterPro" id="IPR026025">
    <property type="entry name" value="FAS_alpha_yeast"/>
</dbReference>
<dbReference type="HOGENOM" id="CLU_000114_0_0_1"/>
<comment type="catalytic activity">
    <reaction evidence="7">
        <text>acetyl-CoA + n malonyl-CoA + 2n NADPH + 4n H(+) = a long-chain-acyl-CoA + n CoA + n CO2 + 2n NADP(+).</text>
        <dbReference type="EC" id="2.3.1.86"/>
    </reaction>
</comment>
<sequence length="1621" mass="180232">MAGHANDQRKLAHTLLIELMAYQFASPVRWIETQDVILTDKACNNIIEVGPTNTLIGMFQRTIKGSYETQDCIICPTRQLLNSERDTQKIYYESVPNTSTPMEEPKDKVASTELKARDFNTTAPPATNKLAVDEGILSASCINFASDIDDRPIEAREILIAIVSKALKKPAPDIDVSKSLKLLAGGRSTLENEIVGDLSTEFGLLPDHVEDIPLTELWNTVQLNYKGTLGKISTAMINSMFTSKMPGAFTSAVARERLLVQWKLQNGRQNSCLVLATTMQPSTRISAEHETTRFIDLVAEEYALREGITLGRDTSTENKNTSSVMVDAETLRIFSESQQSLSRKLLKVYASHLEQDCDFDRSLVDDAQEVAARKLQTEIDLWVAEHGQEYADGIRPKFDPRKIRVYDSSWAWARQSLLELISFAQSVKQGRLFLDPDSLIQRCNFIANAAEEEILPILQRAIADFSGHPQFGHTFQRLERTCRSRLGLGPVYQNTPKNLGPCTTVTHDGSLQYAEKERRESVRFADLATQSNTAGEPYIHVKEMLPHGWTYSRESTSHLYKALDLVESQGVSFSGQTVLVTGAGIGSIGASIICYFLQGGARVVMTTSSFSPEVARKYQAIYTEHGGRDSQLIVIPFNQASKQDVISLVEYVYDTKGLGLDIDYLIPFAALSESNKEIDTIDSKSELAHRIMLTNTLRLLGSIKTVKERYKYLSNPTQVLLPLSPNHGSFGGDGLYGESKIALETLFNRWYSEDWQEYLAICGAVIGWTRGTGLMNQNDLVAEGMESLGLRTFSQEEMAHALVCLCTPSINMICQEQPIYVDLTGGMTRVQSLAEQLRSLRGELKGRSDIQSALFTELKFEEQCVKGVKLVSPAEMKTHTLEQRAHVRPDFPRVLQYHKDIYPLSEDLVDMVDLQRVVVITGFSELGPYGNSRTRWEMEAHGEFSLDGVVEMAWLMGLIRYTTESIDGKPYSGWVDSKSKQPVVESKIKEIYEDYILNHSGIRLIEPELCDGYDPNKKQFLHEVIIQENLEPLYVPESLAEQMRLEHGDYADIRRSSKPDIYCVRILKGARIFIPRAMKFSHTVAGLIPTGWDARTYGIPEEIITQVDRVTLFTLVCTVEALISAGITDPYELYQYIHVSDVAICIGSGIGGVSSLGKMFSGRYMNKDIQKDILQETFTNTIGAWVNMLLLSASGPIRTPVGACATAVESLELGYDTIIARKAKFCLVGGCDDFSGETSYEFANMKATSNATEELMRGREPGEMSRPTTSTRNGFIESQGCGLQVLTTAELALQMGLPIRGIVAFAGTSSDKAGRSLPAPGKGVLTNSKHIISTVQPSLPNISGRKKKLDTRRQQIALSREALLADLQADIASAVTSDVKINHQERKQLILEEFEKETREAQYALGNDFWRNSPYIAPLAGALAVWGLTIDDLGVASFHGTSTVLNDKNESAVIQKQLEALGRQKGNPILSVFQKYLTGHSKGAAGAWMVNGALQMLDTGLVPGNRNADNIDRALKEFDLIAYLQKGLQVDEIKAVSITSFGFGQKGAQAICVHPKYLFATIRQEAYEQYMDRRMARQKKADAYFYQGMNSNTLFRAKSAPPFSPLEEEETFLNPTVRFPK</sequence>
<dbReference type="InterPro" id="IPR040899">
    <property type="entry name" value="Fas_alpha_ACP"/>
</dbReference>
<evidence type="ECO:0000256" key="5">
    <source>
        <dbReference type="ARBA" id="ARBA00022857"/>
    </source>
</evidence>
<dbReference type="InterPro" id="IPR041550">
    <property type="entry name" value="FASI_helical"/>
</dbReference>
<dbReference type="Gene3D" id="6.10.140.1410">
    <property type="match status" value="1"/>
</dbReference>
<evidence type="ECO:0000256" key="9">
    <source>
        <dbReference type="PIRNR" id="PIRNR000454"/>
    </source>
</evidence>
<evidence type="ECO:0000256" key="8">
    <source>
        <dbReference type="ARBA" id="ARBA00048508"/>
    </source>
</evidence>
<dbReference type="PIRSF" id="PIRSF000454">
    <property type="entry name" value="FAS_yeast_alpha"/>
    <property type="match status" value="1"/>
</dbReference>
<dbReference type="Pfam" id="PF18325">
    <property type="entry name" value="Fas_alpha_ACP"/>
    <property type="match status" value="1"/>
</dbReference>
<keyword evidence="3" id="KW-0597">Phosphoprotein</keyword>
<dbReference type="Pfam" id="PF18314">
    <property type="entry name" value="FAS_I_H"/>
    <property type="match status" value="1"/>
</dbReference>
<dbReference type="InterPro" id="IPR014030">
    <property type="entry name" value="Ketoacyl_synth_N"/>
</dbReference>
<comment type="similarity">
    <text evidence="1 9">Belongs to the thiolase-like superfamily. Fungal fatty acid synthetase subunit alpha family.</text>
</comment>
<dbReference type="Gene3D" id="3.90.25.70">
    <property type="match status" value="1"/>
</dbReference>
<dbReference type="Gene3D" id="3.40.47.10">
    <property type="match status" value="1"/>
</dbReference>
<comment type="catalytic activity">
    <reaction evidence="8">
        <text>a (3R)-hydroxyacyl-[ACP] + NADP(+) = a 3-oxoacyl-[ACP] + NADPH + H(+)</text>
        <dbReference type="Rhea" id="RHEA:17397"/>
        <dbReference type="Rhea" id="RHEA-COMP:9916"/>
        <dbReference type="Rhea" id="RHEA-COMP:9945"/>
        <dbReference type="ChEBI" id="CHEBI:15378"/>
        <dbReference type="ChEBI" id="CHEBI:57783"/>
        <dbReference type="ChEBI" id="CHEBI:58349"/>
        <dbReference type="ChEBI" id="CHEBI:78776"/>
        <dbReference type="ChEBI" id="CHEBI:78827"/>
        <dbReference type="EC" id="1.1.1.100"/>
    </reaction>
</comment>
<gene>
    <name evidence="13" type="ORF">H103_00375</name>
</gene>
<dbReference type="GO" id="GO:0004315">
    <property type="term" value="F:3-oxoacyl-[acyl-carrier-protein] synthase activity"/>
    <property type="evidence" value="ECO:0007669"/>
    <property type="project" value="InterPro"/>
</dbReference>
<dbReference type="EMBL" id="KK207690">
    <property type="protein sequence ID" value="EZF57346.1"/>
    <property type="molecule type" value="Genomic_DNA"/>
</dbReference>
<keyword evidence="4 9" id="KW-0808">Transferase</keyword>
<name>A0A022WGU2_TRIRU</name>
<dbReference type="SUPFAM" id="SSF51735">
    <property type="entry name" value="NAD(P)-binding Rossmann-fold domains"/>
    <property type="match status" value="1"/>
</dbReference>
<dbReference type="PANTHER" id="PTHR10982">
    <property type="entry name" value="MALONYL COA-ACYL CARRIER PROTEIN TRANSACYLASE"/>
    <property type="match status" value="1"/>
</dbReference>